<keyword evidence="1" id="KW-0472">Membrane</keyword>
<reference evidence="2 3" key="1">
    <citation type="journal article" date="2008" name="BMC Genomics">
        <title>The missing link: Bordetella petrii is endowed with both the metabolic versatility of environmental bacteria and virulence traits of pathogenic Bordetellae.</title>
        <authorList>
            <person name="Gross R."/>
            <person name="Guzman C.A."/>
            <person name="Sebaihia M."/>
            <person name="Martins Dos Santos V.A."/>
            <person name="Pieper D.H."/>
            <person name="Koebnik R."/>
            <person name="Lechner M."/>
            <person name="Bartels D."/>
            <person name="Buhrmester J."/>
            <person name="Choudhuri J.V."/>
            <person name="Ebensen T."/>
            <person name="Gaigalat L."/>
            <person name="Herrmann S."/>
            <person name="Khachane A.N."/>
            <person name="Larisch C."/>
            <person name="Link S."/>
            <person name="Linke B."/>
            <person name="Meyer F."/>
            <person name="Mormann S."/>
            <person name="Nakunst D."/>
            <person name="Rueckert C."/>
            <person name="Schneiker-Bekel S."/>
            <person name="Schulze K."/>
            <person name="Vorhoelter F.J."/>
            <person name="Yevsa T."/>
            <person name="Engle J.T."/>
            <person name="Goldman W.E."/>
            <person name="Puehler A."/>
            <person name="Goebel U.B."/>
            <person name="Goesmann A."/>
            <person name="Bloecker H."/>
            <person name="Kaiser O."/>
            <person name="Martinez-Arias R."/>
        </authorList>
    </citation>
    <scope>NUCLEOTIDE SEQUENCE [LARGE SCALE GENOMIC DNA]</scope>
    <source>
        <strain evidence="3">ATCC BAA-461 / DSM 12804 / CCUG 43448 / CIP 107267 / Se-1111R</strain>
    </source>
</reference>
<dbReference type="eggNOG" id="COG3198">
    <property type="taxonomic scope" value="Bacteria"/>
</dbReference>
<dbReference type="KEGG" id="bpt:Bpet3240"/>
<evidence type="ECO:0000313" key="2">
    <source>
        <dbReference type="EMBL" id="CAP43582.1"/>
    </source>
</evidence>
<protein>
    <recommendedName>
        <fullName evidence="4">Lipoprotein</fullName>
    </recommendedName>
</protein>
<dbReference type="STRING" id="94624.Bpet3240"/>
<feature type="transmembrane region" description="Helical" evidence="1">
    <location>
        <begin position="15"/>
        <end position="38"/>
    </location>
</feature>
<dbReference type="AlphaFoldDB" id="A9IUT1"/>
<evidence type="ECO:0000256" key="1">
    <source>
        <dbReference type="SAM" id="Phobius"/>
    </source>
</evidence>
<dbReference type="Proteomes" id="UP000001225">
    <property type="component" value="Chromosome"/>
</dbReference>
<dbReference type="PROSITE" id="PS51257">
    <property type="entry name" value="PROKAR_LIPOPROTEIN"/>
    <property type="match status" value="1"/>
</dbReference>
<name>A9IUT1_BORPD</name>
<keyword evidence="3" id="KW-1185">Reference proteome</keyword>
<accession>A9IUT1</accession>
<keyword evidence="1" id="KW-1133">Transmembrane helix</keyword>
<proteinExistence type="predicted"/>
<sequence length="84" mass="8767">MTKSATSDPWYREPWPWFLMAGPLLAMMGCIITIYLAVTRFADQPIADGAVKRGLVVERAPAAAPAVVNAAPAAGAAGQTAARP</sequence>
<organism evidence="2 3">
    <name type="scientific">Bordetella petrii (strain ATCC BAA-461 / DSM 12804 / CCUG 43448 / CIP 107267 / Se-1111R)</name>
    <dbReference type="NCBI Taxonomy" id="340100"/>
    <lineage>
        <taxon>Bacteria</taxon>
        <taxon>Pseudomonadati</taxon>
        <taxon>Pseudomonadota</taxon>
        <taxon>Betaproteobacteria</taxon>
        <taxon>Burkholderiales</taxon>
        <taxon>Alcaligenaceae</taxon>
        <taxon>Bordetella</taxon>
    </lineage>
</organism>
<gene>
    <name evidence="2" type="ordered locus">Bpet3240</name>
</gene>
<keyword evidence="1" id="KW-0812">Transmembrane</keyword>
<evidence type="ECO:0000313" key="3">
    <source>
        <dbReference type="Proteomes" id="UP000001225"/>
    </source>
</evidence>
<dbReference type="EMBL" id="AM902716">
    <property type="protein sequence ID" value="CAP43582.1"/>
    <property type="molecule type" value="Genomic_DNA"/>
</dbReference>
<evidence type="ECO:0008006" key="4">
    <source>
        <dbReference type="Google" id="ProtNLM"/>
    </source>
</evidence>